<dbReference type="Pfam" id="PF00528">
    <property type="entry name" value="BPD_transp_1"/>
    <property type="match status" value="1"/>
</dbReference>
<evidence type="ECO:0000313" key="12">
    <source>
        <dbReference type="Proteomes" id="UP000694001"/>
    </source>
</evidence>
<dbReference type="PROSITE" id="PS50928">
    <property type="entry name" value="ABC_TM1"/>
    <property type="match status" value="1"/>
</dbReference>
<dbReference type="NCBIfam" id="TIGR01726">
    <property type="entry name" value="HEQRo_perm_3TM"/>
    <property type="match status" value="1"/>
</dbReference>
<evidence type="ECO:0000256" key="9">
    <source>
        <dbReference type="RuleBase" id="RU363032"/>
    </source>
</evidence>
<keyword evidence="7 9" id="KW-1133">Transmembrane helix</keyword>
<evidence type="ECO:0000313" key="11">
    <source>
        <dbReference type="EMBL" id="QXM24201.1"/>
    </source>
</evidence>
<feature type="transmembrane region" description="Helical" evidence="9">
    <location>
        <begin position="212"/>
        <end position="232"/>
    </location>
</feature>
<keyword evidence="8 9" id="KW-0472">Membrane</keyword>
<evidence type="ECO:0000256" key="3">
    <source>
        <dbReference type="ARBA" id="ARBA00022448"/>
    </source>
</evidence>
<protein>
    <submittedName>
        <fullName evidence="11">Amino acid ABC transporter permease</fullName>
    </submittedName>
</protein>
<gene>
    <name evidence="11" type="ORF">KO353_13190</name>
</gene>
<accession>A0A975U328</accession>
<dbReference type="EMBL" id="CP076448">
    <property type="protein sequence ID" value="QXM24201.1"/>
    <property type="molecule type" value="Genomic_DNA"/>
</dbReference>
<feature type="domain" description="ABC transmembrane type-1" evidence="10">
    <location>
        <begin position="34"/>
        <end position="230"/>
    </location>
</feature>
<proteinExistence type="inferred from homology"/>
<evidence type="ECO:0000256" key="7">
    <source>
        <dbReference type="ARBA" id="ARBA00022989"/>
    </source>
</evidence>
<dbReference type="GO" id="GO:0043190">
    <property type="term" value="C:ATP-binding cassette (ABC) transporter complex"/>
    <property type="evidence" value="ECO:0007669"/>
    <property type="project" value="InterPro"/>
</dbReference>
<evidence type="ECO:0000256" key="6">
    <source>
        <dbReference type="ARBA" id="ARBA00022970"/>
    </source>
</evidence>
<dbReference type="PANTHER" id="PTHR30614:SF0">
    <property type="entry name" value="L-CYSTINE TRANSPORT SYSTEM PERMEASE PROTEIN TCYL"/>
    <property type="match status" value="1"/>
</dbReference>
<dbReference type="KEGG" id="elio:KO353_13190"/>
<dbReference type="InterPro" id="IPR043429">
    <property type="entry name" value="ArtM/GltK/GlnP/TcyL/YhdX-like"/>
</dbReference>
<comment type="similarity">
    <text evidence="2">Belongs to the binding-protein-dependent transport system permease family. HisMQ subfamily.</text>
</comment>
<feature type="transmembrane region" description="Helical" evidence="9">
    <location>
        <begin position="40"/>
        <end position="58"/>
    </location>
</feature>
<dbReference type="AlphaFoldDB" id="A0A975U328"/>
<sequence length="247" mass="27472">MDPIAEFGLYVRDAIGWNSVLHDGFDRTQFLRGIWTTVRLGFACVVLSVVIGAVGALLQGASSRLARGVAQGYVQFLRNTPPLVQLYFFDFGVGPLMPEITNEWGVRQPIPGSFGWAVISLSLFAGAYNVEIFRSGIEAVPRSMVESAEALGYTRLQIFRSVVLPLGFRICLPALNNNLVKLVKTTSQAFAIAVPEILYVAVRIYTDRLNVWEMMVVMLLTYVSIVAFLVWAMGRWERSLRIPGYSV</sequence>
<name>A0A975U328_9PROT</name>
<keyword evidence="5 9" id="KW-0812">Transmembrane</keyword>
<keyword evidence="3 9" id="KW-0813">Transport</keyword>
<keyword evidence="12" id="KW-1185">Reference proteome</keyword>
<comment type="subcellular location">
    <subcellularLocation>
        <location evidence="1">Cell inner membrane</location>
        <topology evidence="1">Multi-pass membrane protein</topology>
    </subcellularLocation>
    <subcellularLocation>
        <location evidence="9">Cell membrane</location>
        <topology evidence="9">Multi-pass membrane protein</topology>
    </subcellularLocation>
</comment>
<organism evidence="11 12">
    <name type="scientific">Elioraea tepida</name>
    <dbReference type="NCBI Taxonomy" id="2843330"/>
    <lineage>
        <taxon>Bacteria</taxon>
        <taxon>Pseudomonadati</taxon>
        <taxon>Pseudomonadota</taxon>
        <taxon>Alphaproteobacteria</taxon>
        <taxon>Acetobacterales</taxon>
        <taxon>Elioraeaceae</taxon>
        <taxon>Elioraea</taxon>
    </lineage>
</organism>
<dbReference type="GO" id="GO:0022857">
    <property type="term" value="F:transmembrane transporter activity"/>
    <property type="evidence" value="ECO:0007669"/>
    <property type="project" value="InterPro"/>
</dbReference>
<dbReference type="PANTHER" id="PTHR30614">
    <property type="entry name" value="MEMBRANE COMPONENT OF AMINO ACID ABC TRANSPORTER"/>
    <property type="match status" value="1"/>
</dbReference>
<evidence type="ECO:0000259" key="10">
    <source>
        <dbReference type="PROSITE" id="PS50928"/>
    </source>
</evidence>
<dbReference type="InterPro" id="IPR010065">
    <property type="entry name" value="AA_ABC_transptr_permease_3TM"/>
</dbReference>
<evidence type="ECO:0000256" key="8">
    <source>
        <dbReference type="ARBA" id="ARBA00023136"/>
    </source>
</evidence>
<dbReference type="GO" id="GO:0006865">
    <property type="term" value="P:amino acid transport"/>
    <property type="evidence" value="ECO:0007669"/>
    <property type="project" value="UniProtKB-KW"/>
</dbReference>
<reference evidence="11" key="1">
    <citation type="submission" date="2021-06" db="EMBL/GenBank/DDBJ databases">
        <title>Elioraea tepida, sp. nov., a moderately thermophilic aerobic anoxygenic phototrophic bacterium isolated from an alkaline siliceous hot spring mat community in Yellowstone National Park, WY, USA.</title>
        <authorList>
            <person name="Saini M.K."/>
            <person name="Yoshida S."/>
            <person name="Sebastian A."/>
            <person name="Hirose S."/>
            <person name="Hara E."/>
            <person name="Tamaki H."/>
            <person name="Soulier N.T."/>
            <person name="Albert I."/>
            <person name="Hanada S."/>
            <person name="Bryant D.A."/>
            <person name="Tank M."/>
        </authorList>
    </citation>
    <scope>NUCLEOTIDE SEQUENCE</scope>
    <source>
        <strain evidence="11">MS-P2</strain>
    </source>
</reference>
<evidence type="ECO:0000256" key="2">
    <source>
        <dbReference type="ARBA" id="ARBA00010072"/>
    </source>
</evidence>
<dbReference type="InterPro" id="IPR000515">
    <property type="entry name" value="MetI-like"/>
</dbReference>
<dbReference type="CDD" id="cd06261">
    <property type="entry name" value="TM_PBP2"/>
    <property type="match status" value="1"/>
</dbReference>
<evidence type="ECO:0000256" key="5">
    <source>
        <dbReference type="ARBA" id="ARBA00022692"/>
    </source>
</evidence>
<keyword evidence="4" id="KW-1003">Cell membrane</keyword>
<dbReference type="RefSeq" id="WP_218285200.1">
    <property type="nucleotide sequence ID" value="NZ_CP076448.1"/>
</dbReference>
<dbReference type="Proteomes" id="UP000694001">
    <property type="component" value="Chromosome"/>
</dbReference>
<evidence type="ECO:0000256" key="1">
    <source>
        <dbReference type="ARBA" id="ARBA00004429"/>
    </source>
</evidence>
<keyword evidence="6" id="KW-0029">Amino-acid transport</keyword>
<evidence type="ECO:0000256" key="4">
    <source>
        <dbReference type="ARBA" id="ARBA00022475"/>
    </source>
</evidence>